<evidence type="ECO:0000313" key="1">
    <source>
        <dbReference type="EMBL" id="KAI8423306.1"/>
    </source>
</evidence>
<proteinExistence type="predicted"/>
<organism evidence="1 2">
    <name type="scientific">Choristoneura fumiferana</name>
    <name type="common">Spruce budworm moth</name>
    <name type="synonym">Archips fumiferana</name>
    <dbReference type="NCBI Taxonomy" id="7141"/>
    <lineage>
        <taxon>Eukaryota</taxon>
        <taxon>Metazoa</taxon>
        <taxon>Ecdysozoa</taxon>
        <taxon>Arthropoda</taxon>
        <taxon>Hexapoda</taxon>
        <taxon>Insecta</taxon>
        <taxon>Pterygota</taxon>
        <taxon>Neoptera</taxon>
        <taxon>Endopterygota</taxon>
        <taxon>Lepidoptera</taxon>
        <taxon>Glossata</taxon>
        <taxon>Ditrysia</taxon>
        <taxon>Tortricoidea</taxon>
        <taxon>Tortricidae</taxon>
        <taxon>Tortricinae</taxon>
        <taxon>Choristoneura</taxon>
    </lineage>
</organism>
<reference evidence="1 2" key="1">
    <citation type="journal article" date="2022" name="Genome Biol. Evol.">
        <title>The Spruce Budworm Genome: Reconstructing the Evolutionary History of Antifreeze Proteins.</title>
        <authorList>
            <person name="Beliveau C."/>
            <person name="Gagne P."/>
            <person name="Picq S."/>
            <person name="Vernygora O."/>
            <person name="Keeling C.I."/>
            <person name="Pinkney K."/>
            <person name="Doucet D."/>
            <person name="Wen F."/>
            <person name="Johnston J.S."/>
            <person name="Maaroufi H."/>
            <person name="Boyle B."/>
            <person name="Laroche J."/>
            <person name="Dewar K."/>
            <person name="Juretic N."/>
            <person name="Blackburn G."/>
            <person name="Nisole A."/>
            <person name="Brunet B."/>
            <person name="Brandao M."/>
            <person name="Lumley L."/>
            <person name="Duan J."/>
            <person name="Quan G."/>
            <person name="Lucarotti C.J."/>
            <person name="Roe A.D."/>
            <person name="Sperling F.A.H."/>
            <person name="Levesque R.C."/>
            <person name="Cusson M."/>
        </authorList>
    </citation>
    <scope>NUCLEOTIDE SEQUENCE [LARGE SCALE GENOMIC DNA]</scope>
    <source>
        <strain evidence="1">Glfc:IPQL:Cfum</strain>
    </source>
</reference>
<gene>
    <name evidence="1" type="ORF">MSG28_014328</name>
</gene>
<comment type="caution">
    <text evidence="1">The sequence shown here is derived from an EMBL/GenBank/DDBJ whole genome shotgun (WGS) entry which is preliminary data.</text>
</comment>
<protein>
    <submittedName>
        <fullName evidence="1">Uncharacterized protein</fullName>
    </submittedName>
</protein>
<sequence length="2269" mass="258616">MDEAEENISTEDVRSIDSPFSVKSKPKKRSLVERELETNLTARVTSPATGEGTSTSRYGRARRLKAGIELESEKLMKPLRIDTKPQPQAYKMHASNSPIRKESPKRAVSVSSSIENQIENIYNENMSLSRFGSSDETKLQSPAKKFTKVYIRKDLIQKPDTDTVVLIKNMFSPVNKSSHLNNILERSSEKYSLNGHGKRNGFPDTSSVVKTLDFDGKKKKETKEKTVAKNELFELEAGCDYQVGDLAWARVGTYPFWPCIVTREPFTDMFVKKKMFGRVEHDVIHVTFFGDNGRRGWIVDNMLRKFHGRPEFEGARAKFTPEMKKKDPRLYAAHFVSEKKLPLWNVSVDEAETLMREPKRLRIDILYDMLENARAAKTTPKRERGGKITRTDSDVSLSESLYDTLFSEDDAKTDDSKRTKKSRNTSLDVSEVVTACLDNMAAKTGIIKIQKQSHMDRWLQKAKSKTPEKTQPKILVKAERERRKDKTQKKQKEMRKSKKNDSLTSEKNLLPYQNEHDYSSVNYENHDINDSSNINTDFEENGYDDTVDSNNIEVTATIERVSNNMEDCSQDDIITTIVSDDIIMNDLENVNKVENCELVNNIPETTKESVNVNKVENCELVNNFPETTKESVPDNNVTNVENTVRSNETEQFESKVESLENDILLNIGLQPRRSKRNRQPDVEKNNIVIEQNDTEVSKLESAQIMAKRDVESAVSDRNIVNSNTDHRENILDRDKKDSTEQKIDTVIKDNPVVLGVSKDWSKQSKENYSGMLPLNAPRAVVVIEPLKIEDLESRIIVKAAKQKKDSDLCKLNENAITSNDTTIENAKVNDIDKNNEYSVLNNVDSNFSETNANSSSPVDGLVIKNAQVQESNSITNSSLVADKPVSEKASAQEDNSVTRNTDKVINQDDISSVPSKNLCDDSSHGDAASDITPEDMDVDEKSFHHTNEEIQTENVESKSTCSEDSDLPLSNLQANVIEPPKTDLAHLTTNEEKNEINEKLNVVIGEEIYIFDRTLSQDYDEIDPHINKETNSLMTDSNNKEAIKNDSKCEVKNVSKRELTLSPVYDDVDMEKDESEIEKSDENSENKIVQDNQVEPTPKIDTEIITNGVESEDQVFYKPSVHKSKEKIHTPLSGSTKIVYDETLKNTKKIAGIQNNFGISNVDQINESKKRSPKLTLKKIIDLKSNVHTDTECQKSIFLDNNLNKDKIVTNKDLKDKNDPYSEKCTGLDFEMLIDMEITKARTPKINGIVENKESSSEKKLKEEIDADTASMKSEDSGASITKRKIRSKEKQDVKKGTDDPDFLKYLEIRQDALIDEQPELTHDEIVTYLYQTWLYEESNKSDRKKTDDAEQSNLVKGLNQDPPPPKKIKKKPKVEKEITVDIRDFMPKEKPKRKATQSKPYYNEEFSDLEEEDLETFSIFDNDVVAQNEDGEEIDEVELYFEKLTKPKPNVFKGYVREKVCEICEKTGNLVKCKSCHGSFHVDCVKKEEQVVEVPAPIRGRKKKKKPRGRKPKGYDESLLDSESQSDEKSQDANLSEEFNMSVEDEESHITVDAAKFEAHLENKMKELEAEQRDDFESDQEIRWDAPPGQCEIIDVKHKEKPIDYSDFKCYNCEKYDTPICFVCKSDKSPKTLTEARQKCQVAHCHRYYHLECLEYWPQTQFNSWEPSKTNKKVIEYIEALSCPRHVCHTCVSDDPRGCKTRFCGDKLARCVKCPATYHSFTKCLPAGTQILTGSQIICPRHYEHRAGKVPCHVNTGWCFICALGGTLICCEYCPTSFHAECLNIKPPEGSYMCEDCETGRLPLYGEMVWVKLGHYRWWPGIVLHPTEIPENIMAVKHSPGEFVVRFFGQYDHYWVNRGRVFPFQEGDSGKISSQKSKIDAAFTTAMEHAQRACEILKNVEPNEEEDMDIASSLLPPHYVKLKANKPVGSLTARRDIDANSLTQCDCDPKQPDPCGPYSHCLNRMLLTECGPMCRAGERCNNRAFERRGYPRLAAYRTPQRGWGLRTLEDIRQGTVYGCKVHSSLQPAVCRLASSGQFVIEYVGELIDEEEFRRRMRRKHEIRDENFYFLTLDKERMIDAGPKGNLARFMNHCCEPNCETQKWTVLGDVRVGLFALRDIPANSEVTFNYNLECAGIEKKRCLCGAKRCSGYIGAKPKQEEVQPKKVKVPGKRTYKKRKHLEESPSTSKAKPPIKIKIKPIKPRELTEIEKDLLIIKNATNGMSSDSDSRVSSVDEKKDTKALKRKRVCFSTDEGASVKKIKRDESEID</sequence>
<keyword evidence="2" id="KW-1185">Reference proteome</keyword>
<name>A0ACC0JGM1_CHOFU</name>
<dbReference type="EMBL" id="CM046125">
    <property type="protein sequence ID" value="KAI8423306.1"/>
    <property type="molecule type" value="Genomic_DNA"/>
</dbReference>
<dbReference type="Proteomes" id="UP001064048">
    <property type="component" value="Chromosome 25"/>
</dbReference>
<accession>A0ACC0JGM1</accession>
<evidence type="ECO:0000313" key="2">
    <source>
        <dbReference type="Proteomes" id="UP001064048"/>
    </source>
</evidence>